<comment type="caution">
    <text evidence="1">The sequence shown here is derived from an EMBL/GenBank/DDBJ whole genome shotgun (WGS) entry which is preliminary data.</text>
</comment>
<dbReference type="Proteomes" id="UP001279734">
    <property type="component" value="Unassembled WGS sequence"/>
</dbReference>
<name>A0AAD3TJE7_NEPGR</name>
<gene>
    <name evidence="1" type="ORF">Nepgr_032137</name>
</gene>
<protein>
    <submittedName>
        <fullName evidence="1">Uncharacterized protein</fullName>
    </submittedName>
</protein>
<dbReference type="EMBL" id="BSYO01000038">
    <property type="protein sequence ID" value="GMH30294.1"/>
    <property type="molecule type" value="Genomic_DNA"/>
</dbReference>
<organism evidence="1 2">
    <name type="scientific">Nepenthes gracilis</name>
    <name type="common">Slender pitcher plant</name>
    <dbReference type="NCBI Taxonomy" id="150966"/>
    <lineage>
        <taxon>Eukaryota</taxon>
        <taxon>Viridiplantae</taxon>
        <taxon>Streptophyta</taxon>
        <taxon>Embryophyta</taxon>
        <taxon>Tracheophyta</taxon>
        <taxon>Spermatophyta</taxon>
        <taxon>Magnoliopsida</taxon>
        <taxon>eudicotyledons</taxon>
        <taxon>Gunneridae</taxon>
        <taxon>Pentapetalae</taxon>
        <taxon>Caryophyllales</taxon>
        <taxon>Nepenthaceae</taxon>
        <taxon>Nepenthes</taxon>
    </lineage>
</organism>
<evidence type="ECO:0000313" key="1">
    <source>
        <dbReference type="EMBL" id="GMH30294.1"/>
    </source>
</evidence>
<dbReference type="AlphaFoldDB" id="A0AAD3TJE7"/>
<evidence type="ECO:0000313" key="2">
    <source>
        <dbReference type="Proteomes" id="UP001279734"/>
    </source>
</evidence>
<accession>A0AAD3TJE7</accession>
<keyword evidence="2" id="KW-1185">Reference proteome</keyword>
<proteinExistence type="predicted"/>
<reference evidence="1" key="1">
    <citation type="submission" date="2023-05" db="EMBL/GenBank/DDBJ databases">
        <title>Nepenthes gracilis genome sequencing.</title>
        <authorList>
            <person name="Fukushima K."/>
        </authorList>
    </citation>
    <scope>NUCLEOTIDE SEQUENCE</scope>
    <source>
        <strain evidence="1">SING2019-196</strain>
    </source>
</reference>
<sequence>MLPSADNANYLDPTHADVRLSLKLVIVTLLVCRVRPLDLRDLELPIHDVDGSPCVESGAGQNDAPELVL</sequence>